<protein>
    <submittedName>
        <fullName evidence="5">Endonuclease III domain-containing protein</fullName>
    </submittedName>
</protein>
<dbReference type="KEGG" id="tav:G4V39_11085"/>
<dbReference type="RefSeq" id="WP_166033002.1">
    <property type="nucleotide sequence ID" value="NZ_CP048877.1"/>
</dbReference>
<dbReference type="GO" id="GO:0006284">
    <property type="term" value="P:base-excision repair"/>
    <property type="evidence" value="ECO:0007669"/>
    <property type="project" value="InterPro"/>
</dbReference>
<dbReference type="Proteomes" id="UP000502179">
    <property type="component" value="Chromosome"/>
</dbReference>
<evidence type="ECO:0000256" key="4">
    <source>
        <dbReference type="ARBA" id="ARBA00023014"/>
    </source>
</evidence>
<accession>A0A6G7PYY0</accession>
<organism evidence="5 6">
    <name type="scientific">Thermosulfuriphilus ammonigenes</name>
    <dbReference type="NCBI Taxonomy" id="1936021"/>
    <lineage>
        <taxon>Bacteria</taxon>
        <taxon>Pseudomonadati</taxon>
        <taxon>Thermodesulfobacteriota</taxon>
        <taxon>Thermodesulfobacteria</taxon>
        <taxon>Thermodesulfobacteriales</taxon>
        <taxon>Thermodesulfobacteriaceae</taxon>
        <taxon>Thermosulfuriphilus</taxon>
    </lineage>
</organism>
<evidence type="ECO:0000313" key="6">
    <source>
        <dbReference type="Proteomes" id="UP000502179"/>
    </source>
</evidence>
<name>A0A6G7PYY0_9BACT</name>
<keyword evidence="2" id="KW-0479">Metal-binding</keyword>
<dbReference type="InterPro" id="IPR003265">
    <property type="entry name" value="HhH-GPD_domain"/>
</dbReference>
<dbReference type="Gene3D" id="1.10.1670.10">
    <property type="entry name" value="Helix-hairpin-Helix base-excision DNA repair enzymes (C-terminal)"/>
    <property type="match status" value="1"/>
</dbReference>
<dbReference type="SUPFAM" id="SSF48150">
    <property type="entry name" value="DNA-glycosylase"/>
    <property type="match status" value="1"/>
</dbReference>
<dbReference type="InterPro" id="IPR023170">
    <property type="entry name" value="HhH_base_excis_C"/>
</dbReference>
<evidence type="ECO:0000256" key="2">
    <source>
        <dbReference type="ARBA" id="ARBA00022723"/>
    </source>
</evidence>
<keyword evidence="4" id="KW-0411">Iron-sulfur</keyword>
<evidence type="ECO:0000256" key="3">
    <source>
        <dbReference type="ARBA" id="ARBA00023004"/>
    </source>
</evidence>
<evidence type="ECO:0000256" key="1">
    <source>
        <dbReference type="ARBA" id="ARBA00022485"/>
    </source>
</evidence>
<keyword evidence="5" id="KW-0255">Endonuclease</keyword>
<reference evidence="5 6" key="1">
    <citation type="submission" date="2020-02" db="EMBL/GenBank/DDBJ databases">
        <title>Genome analysis of Thermosulfuriphilus ammonigenes ST65T, an anaerobic thermophilic chemolithoautotrophic bacterium isolated from a deep-sea hydrothermal vent.</title>
        <authorList>
            <person name="Slobodkina G."/>
            <person name="Allioux M."/>
            <person name="Merkel A."/>
            <person name="Alain K."/>
            <person name="Jebbar M."/>
            <person name="Slobodkin A."/>
        </authorList>
    </citation>
    <scope>NUCLEOTIDE SEQUENCE [LARGE SCALE GENOMIC DNA]</scope>
    <source>
        <strain evidence="5 6">ST65</strain>
    </source>
</reference>
<dbReference type="PANTHER" id="PTHR10359">
    <property type="entry name" value="A/G-SPECIFIC ADENINE GLYCOSYLASE/ENDONUCLEASE III"/>
    <property type="match status" value="1"/>
</dbReference>
<proteinExistence type="predicted"/>
<keyword evidence="5" id="KW-0540">Nuclease</keyword>
<dbReference type="AlphaFoldDB" id="A0A6G7PYY0"/>
<dbReference type="GO" id="GO:0046872">
    <property type="term" value="F:metal ion binding"/>
    <property type="evidence" value="ECO:0007669"/>
    <property type="project" value="UniProtKB-KW"/>
</dbReference>
<keyword evidence="3" id="KW-0408">Iron</keyword>
<dbReference type="GO" id="GO:0051539">
    <property type="term" value="F:4 iron, 4 sulfur cluster binding"/>
    <property type="evidence" value="ECO:0007669"/>
    <property type="project" value="UniProtKB-KW"/>
</dbReference>
<dbReference type="CDD" id="cd00056">
    <property type="entry name" value="ENDO3c"/>
    <property type="match status" value="1"/>
</dbReference>
<dbReference type="Gene3D" id="1.10.340.30">
    <property type="entry name" value="Hypothetical protein, domain 2"/>
    <property type="match status" value="1"/>
</dbReference>
<dbReference type="Pfam" id="PF00730">
    <property type="entry name" value="HhH-GPD"/>
    <property type="match status" value="1"/>
</dbReference>
<dbReference type="PANTHER" id="PTHR10359:SF19">
    <property type="entry name" value="DNA REPAIR GLYCOSYLASE MJ1434-RELATED"/>
    <property type="match status" value="1"/>
</dbReference>
<gene>
    <name evidence="5" type="ORF">G4V39_11085</name>
</gene>
<dbReference type="SMART" id="SM00478">
    <property type="entry name" value="ENDO3c"/>
    <property type="match status" value="1"/>
</dbReference>
<sequence>MNRSQRLIELYHLLLNHFGPQGWWPAKTSFEVCVGAILTQNTNWQNVEKAIANLRRQDLLDPEALWRVPTDHLAHLIRPAGYYNLKARRLKNFLEFVMEGWQGDLEAMFAEGLSLRPRLLAVSGIGPETADSILLYAGHLPIFVVDAYTKRILHRHLLVPEEAGYQEIQDFFMENLPEDVQLYQEYHALLVALGKNFCLKGRPRCPQCPAKGW</sequence>
<dbReference type="GO" id="GO:0004519">
    <property type="term" value="F:endonuclease activity"/>
    <property type="evidence" value="ECO:0007669"/>
    <property type="project" value="UniProtKB-KW"/>
</dbReference>
<keyword evidence="1" id="KW-0004">4Fe-4S</keyword>
<dbReference type="InterPro" id="IPR011257">
    <property type="entry name" value="DNA_glycosylase"/>
</dbReference>
<dbReference type="PIRSF" id="PIRSF001435">
    <property type="entry name" value="Nth"/>
    <property type="match status" value="1"/>
</dbReference>
<evidence type="ECO:0000313" key="5">
    <source>
        <dbReference type="EMBL" id="QIJ72787.1"/>
    </source>
</evidence>
<keyword evidence="6" id="KW-1185">Reference proteome</keyword>
<dbReference type="EMBL" id="CP048877">
    <property type="protein sequence ID" value="QIJ72787.1"/>
    <property type="molecule type" value="Genomic_DNA"/>
</dbReference>
<keyword evidence="5" id="KW-0378">Hydrolase</keyword>